<organism evidence="2 3">
    <name type="scientific">Comamonas resistens</name>
    <dbReference type="NCBI Taxonomy" id="3046670"/>
    <lineage>
        <taxon>Bacteria</taxon>
        <taxon>Pseudomonadati</taxon>
        <taxon>Pseudomonadota</taxon>
        <taxon>Betaproteobacteria</taxon>
        <taxon>Burkholderiales</taxon>
        <taxon>Comamonadaceae</taxon>
        <taxon>Comamonas</taxon>
    </lineage>
</organism>
<evidence type="ECO:0000313" key="2">
    <source>
        <dbReference type="EMBL" id="WHS66739.1"/>
    </source>
</evidence>
<dbReference type="Proteomes" id="UP001240697">
    <property type="component" value="Chromosome"/>
</dbReference>
<dbReference type="EMBL" id="CP125947">
    <property type="protein sequence ID" value="WHS66739.1"/>
    <property type="molecule type" value="Genomic_DNA"/>
</dbReference>
<keyword evidence="1" id="KW-0812">Transmembrane</keyword>
<evidence type="ECO:0008006" key="4">
    <source>
        <dbReference type="Google" id="ProtNLM"/>
    </source>
</evidence>
<keyword evidence="1" id="KW-1133">Transmembrane helix</keyword>
<evidence type="ECO:0000313" key="3">
    <source>
        <dbReference type="Proteomes" id="UP001240697"/>
    </source>
</evidence>
<evidence type="ECO:0000256" key="1">
    <source>
        <dbReference type="SAM" id="Phobius"/>
    </source>
</evidence>
<sequence length="151" mass="16302">MAVPNKQATFWCAAAICAALLIMAVIALGVARDAIHQVEQLRTTSQPVLYTVTELGPLDHYRQRSSVTIASGDGRNIHIPLNSSKTRVHKVGAQILARVPPADSPHAGTGLPEDVIQAGFWHWYGPVIWLTLIGLVVMLAGVLQLRRKPGS</sequence>
<gene>
    <name evidence="2" type="ORF">QMY55_06265</name>
</gene>
<accession>A0ABY8SXX1</accession>
<keyword evidence="1" id="KW-0472">Membrane</keyword>
<protein>
    <recommendedName>
        <fullName evidence="4">DUF3592 domain-containing protein</fullName>
    </recommendedName>
</protein>
<reference evidence="2 3" key="1">
    <citation type="submission" date="2023-05" db="EMBL/GenBank/DDBJ databases">
        <authorList>
            <person name="Yin Y."/>
            <person name="Lu Z."/>
        </authorList>
    </citation>
    <scope>NUCLEOTIDE SEQUENCE [LARGE SCALE GENOMIC DNA]</scope>
    <source>
        <strain evidence="2 3">ZM22</strain>
    </source>
</reference>
<proteinExistence type="predicted"/>
<name>A0ABY8SXX1_9BURK</name>
<dbReference type="RefSeq" id="WP_283487811.1">
    <property type="nucleotide sequence ID" value="NZ_CP125947.1"/>
</dbReference>
<feature type="transmembrane region" description="Helical" evidence="1">
    <location>
        <begin position="121"/>
        <end position="143"/>
    </location>
</feature>
<keyword evidence="3" id="KW-1185">Reference proteome</keyword>